<dbReference type="Gene3D" id="3.90.930.1">
    <property type="match status" value="1"/>
</dbReference>
<dbReference type="Gene3D" id="1.25.40.20">
    <property type="entry name" value="Ankyrin repeat-containing domain"/>
    <property type="match status" value="1"/>
</dbReference>
<evidence type="ECO:0000256" key="1">
    <source>
        <dbReference type="ARBA" id="ARBA00022737"/>
    </source>
</evidence>
<dbReference type="STRING" id="659018.ABB34_11495"/>
<dbReference type="Proteomes" id="UP000050940">
    <property type="component" value="Unassembled WGS sequence"/>
</dbReference>
<dbReference type="PANTHER" id="PTHR24189">
    <property type="entry name" value="MYOTROPHIN"/>
    <property type="match status" value="1"/>
</dbReference>
<keyword evidence="2" id="KW-0040">ANK repeat</keyword>
<evidence type="ECO:0000313" key="6">
    <source>
        <dbReference type="Proteomes" id="UP000050940"/>
    </source>
</evidence>
<gene>
    <name evidence="5" type="ORF">ABB34_11495</name>
</gene>
<evidence type="ECO:0000313" key="5">
    <source>
        <dbReference type="EMBL" id="KRG83635.1"/>
    </source>
</evidence>
<dbReference type="AlphaFoldDB" id="A0A0R0E1T6"/>
<dbReference type="PROSITE" id="PS51257">
    <property type="entry name" value="PROKAR_LIPOPROTEIN"/>
    <property type="match status" value="1"/>
</dbReference>
<protein>
    <submittedName>
        <fullName evidence="5">Uncharacterized protein</fullName>
    </submittedName>
</protein>
<dbReference type="PANTHER" id="PTHR24189:SF72">
    <property type="entry name" value="ANKYRIN REPEAT-CONTAINING DOMAIN-CONTAINING PROTEIN"/>
    <property type="match status" value="1"/>
</dbReference>
<dbReference type="SUPFAM" id="SSF82185">
    <property type="entry name" value="Histone H3 K4-specific methyltransferase SET7/9 N-terminal domain"/>
    <property type="match status" value="1"/>
</dbReference>
<dbReference type="PATRIC" id="fig|659018.3.peg.2405"/>
<keyword evidence="4" id="KW-0732">Signal</keyword>
<dbReference type="OrthoDB" id="6588791at2"/>
<dbReference type="InterPro" id="IPR036770">
    <property type="entry name" value="Ankyrin_rpt-contain_sf"/>
</dbReference>
<comment type="caution">
    <text evidence="5">The sequence shown here is derived from an EMBL/GenBank/DDBJ whole genome shotgun (WGS) entry which is preliminary data.</text>
</comment>
<dbReference type="SUPFAM" id="SSF48403">
    <property type="entry name" value="Ankyrin repeat"/>
    <property type="match status" value="1"/>
</dbReference>
<keyword evidence="1" id="KW-0677">Repeat</keyword>
<feature type="compositionally biased region" description="Basic and acidic residues" evidence="3">
    <location>
        <begin position="97"/>
        <end position="112"/>
    </location>
</feature>
<dbReference type="Gene3D" id="2.20.110.10">
    <property type="entry name" value="Histone H3 K4-specific methyltransferase SET7/9 N-terminal domain"/>
    <property type="match status" value="1"/>
</dbReference>
<sequence>MKAARLVVTAVAVSLLAACAKEHEITLPRNGGASDEVYRINTSHVVDRPYLVDGEPFSGVVVGRRGEQVVFRAQMRDGRKQGVQELFYDNGKPRSREKVAWDEKDGTRHTGDSESWCENGERRSLTEYSRKGTEQLRRSWDCETGKLVAETKFDAEGRNDGEQKEWMPEGTLVEQASWKAGVLDGDKQTWTPEGTLVEHARYRGGKQQGLQEAWYASGKPARRGEYADGKPVGRHEAWAEDGRLMEAGSYGADGNKTGMWLEKIGDDSVTLHYGPDGLVPVELLEAWISALTRPDPQVVAFYLGEGKLKLSDALPADCCDGGPAYGRRRAYDFPLHTWTYPVVFADDAVLSLLLEKGADIDQADSEGTTRLLRCARRYRPDAGSSPAYVCTPAQLRALLARGAKAGVVDRQGRNALHYLLNVGSLDDKGDVFGRGADEQRQTRVDLLAALAKAGADINAADAEGWTPLVRALKSRRVDLVKAVLAAGARADGPGPGDTKAVHWVFLDETNRYNIRGDFVADVLPLLAAAGADVNAPLDWDGQPVTLRDLAVRHGLIDVVRVIEQQARPAQP</sequence>
<feature type="signal peptide" evidence="4">
    <location>
        <begin position="1"/>
        <end position="20"/>
    </location>
</feature>
<evidence type="ECO:0000256" key="4">
    <source>
        <dbReference type="SAM" id="SignalP"/>
    </source>
</evidence>
<organism evidence="5 6">
    <name type="scientific">Stenotrophomonas daejeonensis</name>
    <dbReference type="NCBI Taxonomy" id="659018"/>
    <lineage>
        <taxon>Bacteria</taxon>
        <taxon>Pseudomonadati</taxon>
        <taxon>Pseudomonadota</taxon>
        <taxon>Gammaproteobacteria</taxon>
        <taxon>Lysobacterales</taxon>
        <taxon>Lysobacteraceae</taxon>
        <taxon>Stenotrophomonas</taxon>
    </lineage>
</organism>
<dbReference type="InterPro" id="IPR050745">
    <property type="entry name" value="Multifunctional_regulatory"/>
</dbReference>
<feature type="chain" id="PRO_5006396669" evidence="4">
    <location>
        <begin position="21"/>
        <end position="571"/>
    </location>
</feature>
<name>A0A0R0E1T6_9GAMM</name>
<reference evidence="5 6" key="1">
    <citation type="submission" date="2015-05" db="EMBL/GenBank/DDBJ databases">
        <title>Genome sequencing and analysis of members of genus Stenotrophomonas.</title>
        <authorList>
            <person name="Patil P.P."/>
            <person name="Midha S."/>
            <person name="Patil P.B."/>
        </authorList>
    </citation>
    <scope>NUCLEOTIDE SEQUENCE [LARGE SCALE GENOMIC DNA]</scope>
    <source>
        <strain evidence="5 6">JCM 16244</strain>
    </source>
</reference>
<dbReference type="RefSeq" id="WP_057641460.1">
    <property type="nucleotide sequence ID" value="NZ_LDJP01000068.1"/>
</dbReference>
<dbReference type="InterPro" id="IPR002110">
    <property type="entry name" value="Ankyrin_rpt"/>
</dbReference>
<feature type="region of interest" description="Disordered" evidence="3">
    <location>
        <begin position="97"/>
        <end position="121"/>
    </location>
</feature>
<evidence type="ECO:0000256" key="3">
    <source>
        <dbReference type="SAM" id="MobiDB-lite"/>
    </source>
</evidence>
<evidence type="ECO:0000256" key="2">
    <source>
        <dbReference type="ARBA" id="ARBA00023043"/>
    </source>
</evidence>
<keyword evidence="6" id="KW-1185">Reference proteome</keyword>
<proteinExistence type="predicted"/>
<accession>A0A0R0E1T6</accession>
<dbReference type="EMBL" id="LDJP01000068">
    <property type="protein sequence ID" value="KRG83635.1"/>
    <property type="molecule type" value="Genomic_DNA"/>
</dbReference>
<dbReference type="Pfam" id="PF13637">
    <property type="entry name" value="Ank_4"/>
    <property type="match status" value="1"/>
</dbReference>